<evidence type="ECO:0000256" key="9">
    <source>
        <dbReference type="ARBA" id="ARBA00023264"/>
    </source>
</evidence>
<feature type="chain" id="PRO_5023502858" description="Phosphatidylserine decarboxylase beta chain" evidence="11">
    <location>
        <begin position="1"/>
        <end position="181"/>
    </location>
</feature>
<dbReference type="InterPro" id="IPR003817">
    <property type="entry name" value="PS_Dcarbxylase"/>
</dbReference>
<keyword evidence="12" id="KW-0812">Transmembrane</keyword>
<accession>A0A1J5MZ50</accession>
<comment type="similarity">
    <text evidence="11">Belongs to the phosphatidylserine decarboxylase family. PSD-A subfamily.</text>
</comment>
<dbReference type="PANTHER" id="PTHR35809:SF1">
    <property type="entry name" value="ARCHAETIDYLSERINE DECARBOXYLASE PROENZYME-RELATED"/>
    <property type="match status" value="1"/>
</dbReference>
<feature type="chain" id="PRO_5023502859" description="Phosphatidylserine decarboxylase alpha chain" evidence="11">
    <location>
        <begin position="182"/>
        <end position="215"/>
    </location>
</feature>
<dbReference type="NCBIfam" id="NF003678">
    <property type="entry name" value="PRK05305.1-2"/>
    <property type="match status" value="1"/>
</dbReference>
<keyword evidence="2 11" id="KW-0444">Lipid biosynthesis</keyword>
<protein>
    <recommendedName>
        <fullName evidence="11">Phosphatidylserine decarboxylase proenzyme</fullName>
        <ecNumber evidence="11">4.1.1.65</ecNumber>
    </recommendedName>
    <component>
        <recommendedName>
            <fullName evidence="11">Phosphatidylserine decarboxylase alpha chain</fullName>
        </recommendedName>
    </component>
    <component>
        <recommendedName>
            <fullName evidence="11">Phosphatidylserine decarboxylase beta chain</fullName>
        </recommendedName>
    </component>
</protein>
<dbReference type="OrthoDB" id="9790893at2"/>
<feature type="active site" description="Schiff-base intermediate with substrate; via pyruvic acid" evidence="11">
    <location>
        <position position="182"/>
    </location>
</feature>
<dbReference type="GO" id="GO:0004609">
    <property type="term" value="F:phosphatidylserine decarboxylase activity"/>
    <property type="evidence" value="ECO:0007669"/>
    <property type="project" value="UniProtKB-UniRule"/>
</dbReference>
<dbReference type="Pfam" id="PF02666">
    <property type="entry name" value="PS_Dcarbxylase"/>
    <property type="match status" value="1"/>
</dbReference>
<dbReference type="EMBL" id="LKAQ01000001">
    <property type="protein sequence ID" value="OIQ51797.1"/>
    <property type="molecule type" value="Genomic_DNA"/>
</dbReference>
<feature type="transmembrane region" description="Helical" evidence="12">
    <location>
        <begin position="12"/>
        <end position="45"/>
    </location>
</feature>
<comment type="caution">
    <text evidence="13">The sequence shown here is derived from an EMBL/GenBank/DDBJ whole genome shotgun (WGS) entry which is preliminary data.</text>
</comment>
<keyword evidence="14" id="KW-1185">Reference proteome</keyword>
<dbReference type="UniPathway" id="UPA00558">
    <property type="reaction ID" value="UER00616"/>
</dbReference>
<organism evidence="13 14">
    <name type="scientific">Pseudodesulfovibrio hydrargyri</name>
    <dbReference type="NCBI Taxonomy" id="2125990"/>
    <lineage>
        <taxon>Bacteria</taxon>
        <taxon>Pseudomonadati</taxon>
        <taxon>Thermodesulfobacteriota</taxon>
        <taxon>Desulfovibrionia</taxon>
        <taxon>Desulfovibrionales</taxon>
        <taxon>Desulfovibrionaceae</taxon>
    </lineage>
</organism>
<dbReference type="InterPro" id="IPR033175">
    <property type="entry name" value="PSD-A"/>
</dbReference>
<comment type="subcellular location">
    <subcellularLocation>
        <location evidence="11">Cell membrane</location>
        <topology evidence="11">Peripheral membrane protein</topology>
    </subcellularLocation>
</comment>
<dbReference type="RefSeq" id="WP_071543914.1">
    <property type="nucleotide sequence ID" value="NZ_LKAQ01000001.1"/>
</dbReference>
<comment type="pathway">
    <text evidence="11">Phospholipid metabolism; phosphatidylethanolamine biosynthesis; phosphatidylethanolamine from CDP-diacylglycerol: step 2/2.</text>
</comment>
<keyword evidence="12" id="KW-1133">Transmembrane helix</keyword>
<name>A0A1J5MZ50_9BACT</name>
<keyword evidence="4 11" id="KW-0443">Lipid metabolism</keyword>
<evidence type="ECO:0000256" key="4">
    <source>
        <dbReference type="ARBA" id="ARBA00023098"/>
    </source>
</evidence>
<dbReference type="GO" id="GO:0005886">
    <property type="term" value="C:plasma membrane"/>
    <property type="evidence" value="ECO:0007669"/>
    <property type="project" value="UniProtKB-SubCell"/>
</dbReference>
<evidence type="ECO:0000256" key="1">
    <source>
        <dbReference type="ARBA" id="ARBA00022475"/>
    </source>
</evidence>
<keyword evidence="3 11" id="KW-0210">Decarboxylase</keyword>
<keyword evidence="9 11" id="KW-1208">Phospholipid metabolism</keyword>
<keyword evidence="6 11" id="KW-0865">Zymogen</keyword>
<sequence>MLKPSVGVALEGLPYIVIAAFTTLIFAIIGCWPVAVLGLVATAFIGHFFRDPERVGPEDAEAVSAPADGKVIKVGRAVDPVTGDSRQYIAIFMNVFNVHVNRMPVSGKVETIRYIPGKFFNASFDKASEDNERNIVVVTGKGNQRFTMVQIAGLIARRIVCWAEPGDKLKRGERYGLIKFGSRVDLYIPDGYVPTVSVGQKTVAGETVLAEKRPA</sequence>
<evidence type="ECO:0000256" key="8">
    <source>
        <dbReference type="ARBA" id="ARBA00023239"/>
    </source>
</evidence>
<keyword evidence="7 11" id="KW-0594">Phospholipid biosynthesis</keyword>
<evidence type="ECO:0000256" key="11">
    <source>
        <dbReference type="HAMAP-Rule" id="MF_00664"/>
    </source>
</evidence>
<feature type="modified residue" description="Pyruvic acid (Ser); by autocatalysis" evidence="11">
    <location>
        <position position="182"/>
    </location>
</feature>
<evidence type="ECO:0000313" key="13">
    <source>
        <dbReference type="EMBL" id="OIQ51797.1"/>
    </source>
</evidence>
<dbReference type="EC" id="4.1.1.65" evidence="11"/>
<evidence type="ECO:0000256" key="12">
    <source>
        <dbReference type="SAM" id="Phobius"/>
    </source>
</evidence>
<evidence type="ECO:0000256" key="7">
    <source>
        <dbReference type="ARBA" id="ARBA00023209"/>
    </source>
</evidence>
<keyword evidence="10 11" id="KW-0670">Pyruvate</keyword>
<comment type="function">
    <text evidence="11">Catalyzes the formation of phosphatidylethanolamine (PtdEtn) from phosphatidylserine (PtdSer).</text>
</comment>
<feature type="site" description="Cleavage (non-hydrolytic); by autocatalysis" evidence="11">
    <location>
        <begin position="181"/>
        <end position="182"/>
    </location>
</feature>
<gene>
    <name evidence="11 13" type="primary">psd</name>
    <name evidence="13" type="ORF">BerOc1_00255</name>
</gene>
<proteinExistence type="inferred from homology"/>
<evidence type="ECO:0000256" key="5">
    <source>
        <dbReference type="ARBA" id="ARBA00023136"/>
    </source>
</evidence>
<comment type="subunit">
    <text evidence="11">Heterodimer of a large membrane-associated beta subunit and a small pyruvoyl-containing alpha subunit.</text>
</comment>
<evidence type="ECO:0000256" key="6">
    <source>
        <dbReference type="ARBA" id="ARBA00023145"/>
    </source>
</evidence>
<comment type="catalytic activity">
    <reaction evidence="11">
        <text>a 1,2-diacyl-sn-glycero-3-phospho-L-serine + H(+) = a 1,2-diacyl-sn-glycero-3-phosphoethanolamine + CO2</text>
        <dbReference type="Rhea" id="RHEA:20828"/>
        <dbReference type="ChEBI" id="CHEBI:15378"/>
        <dbReference type="ChEBI" id="CHEBI:16526"/>
        <dbReference type="ChEBI" id="CHEBI:57262"/>
        <dbReference type="ChEBI" id="CHEBI:64612"/>
        <dbReference type="EC" id="4.1.1.65"/>
    </reaction>
</comment>
<keyword evidence="8 11" id="KW-0456">Lyase</keyword>
<reference evidence="13 14" key="1">
    <citation type="submission" date="2015-09" db="EMBL/GenBank/DDBJ databases">
        <title>Genome of Desulfovibrio dechloracetivorans BerOc1, a mercury methylating strain isolated from highly hydrocarbons and metals contaminated coastal sediments.</title>
        <authorList>
            <person name="Goni Urriza M."/>
            <person name="Gassie C."/>
            <person name="Bouchez O."/>
            <person name="Klopp C."/>
            <person name="Ranchou-Peyruse A."/>
            <person name="Remy G."/>
        </authorList>
    </citation>
    <scope>NUCLEOTIDE SEQUENCE [LARGE SCALE GENOMIC DNA]</scope>
    <source>
        <strain evidence="13 14">BerOc1</strain>
    </source>
</reference>
<dbReference type="Proteomes" id="UP000181901">
    <property type="component" value="Unassembled WGS sequence"/>
</dbReference>
<evidence type="ECO:0000256" key="3">
    <source>
        <dbReference type="ARBA" id="ARBA00022793"/>
    </source>
</evidence>
<keyword evidence="5 11" id="KW-0472">Membrane</keyword>
<comment type="PTM">
    <text evidence="11">Is synthesized initially as an inactive proenzyme. Formation of the active enzyme involves a self-maturation process in which the active site pyruvoyl group is generated from an internal serine residue via an autocatalytic post-translational modification. Two non-identical subunits are generated from the proenzyme in this reaction, and the pyruvate is formed at the N-terminus of the alpha chain, which is derived from the carboxyl end of the proenzyme. The post-translation cleavage follows an unusual pathway, termed non-hydrolytic serinolysis, in which the side chain hydroxyl group of the serine supplies its oxygen atom to form the C-terminus of the beta chain, while the remainder of the serine residue undergoes an oxidative deamination to produce ammonia and the pyruvoyl prosthetic group on the alpha chain.</text>
</comment>
<comment type="cofactor">
    <cofactor evidence="11">
        <name>pyruvate</name>
        <dbReference type="ChEBI" id="CHEBI:15361"/>
    </cofactor>
    <text evidence="11">Binds 1 pyruvoyl group covalently per subunit.</text>
</comment>
<evidence type="ECO:0000313" key="14">
    <source>
        <dbReference type="Proteomes" id="UP000181901"/>
    </source>
</evidence>
<keyword evidence="1 11" id="KW-1003">Cell membrane</keyword>
<dbReference type="AlphaFoldDB" id="A0A1J5MZ50"/>
<dbReference type="PROSITE" id="PS51257">
    <property type="entry name" value="PROKAR_LIPOPROTEIN"/>
    <property type="match status" value="1"/>
</dbReference>
<dbReference type="PANTHER" id="PTHR35809">
    <property type="entry name" value="ARCHAETIDYLSERINE DECARBOXYLASE PROENZYME-RELATED"/>
    <property type="match status" value="1"/>
</dbReference>
<dbReference type="NCBIfam" id="NF003685">
    <property type="entry name" value="PRK05305.2-5"/>
    <property type="match status" value="1"/>
</dbReference>
<evidence type="ECO:0000256" key="10">
    <source>
        <dbReference type="ARBA" id="ARBA00023317"/>
    </source>
</evidence>
<dbReference type="GO" id="GO:0006646">
    <property type="term" value="P:phosphatidylethanolamine biosynthetic process"/>
    <property type="evidence" value="ECO:0007669"/>
    <property type="project" value="UniProtKB-UniRule"/>
</dbReference>
<evidence type="ECO:0000256" key="2">
    <source>
        <dbReference type="ARBA" id="ARBA00022516"/>
    </source>
</evidence>
<dbReference type="HAMAP" id="MF_00664">
    <property type="entry name" value="PS_decarb_PSD_A"/>
    <property type="match status" value="1"/>
</dbReference>